<evidence type="ECO:0000256" key="3">
    <source>
        <dbReference type="ARBA" id="ARBA00022448"/>
    </source>
</evidence>
<dbReference type="NCBIfam" id="TIGR00932">
    <property type="entry name" value="2a37"/>
    <property type="match status" value="1"/>
</dbReference>
<keyword evidence="3" id="KW-0813">Transport</keyword>
<dbReference type="GO" id="GO:1902600">
    <property type="term" value="P:proton transmembrane transport"/>
    <property type="evidence" value="ECO:0007669"/>
    <property type="project" value="InterPro"/>
</dbReference>
<keyword evidence="9 11" id="KW-0472">Membrane</keyword>
<dbReference type="PATRIC" id="fig|701521.8.peg.65"/>
<evidence type="ECO:0000256" key="6">
    <source>
        <dbReference type="ARBA" id="ARBA00022989"/>
    </source>
</evidence>
<protein>
    <submittedName>
        <fullName evidence="13">Proton antiporter-2 family protein</fullName>
    </submittedName>
</protein>
<dbReference type="Proteomes" id="UP000005444">
    <property type="component" value="Chromosome"/>
</dbReference>
<dbReference type="STRING" id="701521.PECL_74"/>
<feature type="domain" description="Cation/H+ exchanger transmembrane" evidence="12">
    <location>
        <begin position="11"/>
        <end position="379"/>
    </location>
</feature>
<dbReference type="RefSeq" id="WP_014214600.1">
    <property type="nucleotide sequence ID" value="NC_016605.1"/>
</dbReference>
<organism evidence="13 14">
    <name type="scientific">Pediococcus claussenii (strain ATCC BAA-344 / DSM 14800 / JCM 18046 / KCTC 3811 / LMG 21948 / P06)</name>
    <dbReference type="NCBI Taxonomy" id="701521"/>
    <lineage>
        <taxon>Bacteria</taxon>
        <taxon>Bacillati</taxon>
        <taxon>Bacillota</taxon>
        <taxon>Bacilli</taxon>
        <taxon>Lactobacillales</taxon>
        <taxon>Lactobacillaceae</taxon>
        <taxon>Pediococcus</taxon>
    </lineage>
</organism>
<accession>G8PEE1</accession>
<dbReference type="GO" id="GO:0016020">
    <property type="term" value="C:membrane"/>
    <property type="evidence" value="ECO:0007669"/>
    <property type="project" value="UniProtKB-SubCell"/>
</dbReference>
<evidence type="ECO:0000256" key="8">
    <source>
        <dbReference type="ARBA" id="ARBA00023065"/>
    </source>
</evidence>
<dbReference type="Gene3D" id="1.20.1530.20">
    <property type="match status" value="1"/>
</dbReference>
<proteinExistence type="inferred from homology"/>
<gene>
    <name evidence="13" type="ordered locus">PECL_74</name>
</gene>
<feature type="transmembrane region" description="Helical" evidence="11">
    <location>
        <begin position="292"/>
        <end position="309"/>
    </location>
</feature>
<dbReference type="InterPro" id="IPR004771">
    <property type="entry name" value="K/H_exchanger"/>
</dbReference>
<feature type="transmembrane region" description="Helical" evidence="11">
    <location>
        <begin position="355"/>
        <end position="374"/>
    </location>
</feature>
<dbReference type="Pfam" id="PF00999">
    <property type="entry name" value="Na_H_Exchanger"/>
    <property type="match status" value="1"/>
</dbReference>
<reference evidence="13 14" key="1">
    <citation type="journal article" date="2012" name="J. Bacteriol.">
        <title>Complete Genome Sequence of the Beer Spoilage Organism Pediococcus claussenii ATCC BAA-344T.</title>
        <authorList>
            <person name="Pittet V."/>
            <person name="Abegunde T."/>
            <person name="Marfleet T."/>
            <person name="Haakensen M."/>
            <person name="Morrow K."/>
            <person name="Jayaprakash T."/>
            <person name="Schroeder K."/>
            <person name="Trost B."/>
            <person name="Byrns S."/>
            <person name="Bergsveinson J."/>
            <person name="Kusalik A."/>
            <person name="Ziola B."/>
        </authorList>
    </citation>
    <scope>NUCLEOTIDE SEQUENCE [LARGE SCALE GENOMIC DNA]</scope>
    <source>
        <strain evidence="13 14">ATCC BAA-344</strain>
    </source>
</reference>
<keyword evidence="4" id="KW-0050">Antiport</keyword>
<evidence type="ECO:0000313" key="14">
    <source>
        <dbReference type="Proteomes" id="UP000005444"/>
    </source>
</evidence>
<dbReference type="GO" id="GO:0008324">
    <property type="term" value="F:monoatomic cation transmembrane transporter activity"/>
    <property type="evidence" value="ECO:0007669"/>
    <property type="project" value="InterPro"/>
</dbReference>
<dbReference type="InterPro" id="IPR038770">
    <property type="entry name" value="Na+/solute_symporter_sf"/>
</dbReference>
<evidence type="ECO:0000256" key="9">
    <source>
        <dbReference type="ARBA" id="ARBA00023136"/>
    </source>
</evidence>
<dbReference type="InterPro" id="IPR006153">
    <property type="entry name" value="Cation/H_exchanger_TM"/>
</dbReference>
<name>G8PEE1_PEDCP</name>
<comment type="similarity">
    <text evidence="2">Belongs to the monovalent cation:proton antiporter 2 (CPA2) transporter (TC 2.A.37) family.</text>
</comment>
<dbReference type="PANTHER" id="PTHR43562:SF3">
    <property type="entry name" value="SODIUM ION_PROTON EXCHANGER (EUROFUNG)"/>
    <property type="match status" value="1"/>
</dbReference>
<evidence type="ECO:0000256" key="10">
    <source>
        <dbReference type="ARBA" id="ARBA00023201"/>
    </source>
</evidence>
<feature type="transmembrane region" description="Helical" evidence="11">
    <location>
        <begin position="55"/>
        <end position="74"/>
    </location>
</feature>
<dbReference type="GO" id="GO:0006814">
    <property type="term" value="P:sodium ion transport"/>
    <property type="evidence" value="ECO:0007669"/>
    <property type="project" value="UniProtKB-KW"/>
</dbReference>
<evidence type="ECO:0000256" key="5">
    <source>
        <dbReference type="ARBA" id="ARBA00022692"/>
    </source>
</evidence>
<keyword evidence="6 11" id="KW-1133">Transmembrane helix</keyword>
<keyword evidence="10" id="KW-0739">Sodium transport</keyword>
<feature type="transmembrane region" description="Helical" evidence="11">
    <location>
        <begin position="114"/>
        <end position="132"/>
    </location>
</feature>
<dbReference type="AlphaFoldDB" id="G8PEE1"/>
<feature type="transmembrane region" description="Helical" evidence="11">
    <location>
        <begin position="86"/>
        <end position="108"/>
    </location>
</feature>
<keyword evidence="14" id="KW-1185">Reference proteome</keyword>
<dbReference type="KEGG" id="pce:PECL_74"/>
<dbReference type="HOGENOM" id="CLU_005126_7_1_9"/>
<feature type="transmembrane region" description="Helical" evidence="11">
    <location>
        <begin position="266"/>
        <end position="285"/>
    </location>
</feature>
<feature type="transmembrane region" description="Helical" evidence="11">
    <location>
        <begin position="179"/>
        <end position="201"/>
    </location>
</feature>
<evidence type="ECO:0000256" key="4">
    <source>
        <dbReference type="ARBA" id="ARBA00022449"/>
    </source>
</evidence>
<evidence type="ECO:0000259" key="12">
    <source>
        <dbReference type="Pfam" id="PF00999"/>
    </source>
</evidence>
<dbReference type="PANTHER" id="PTHR43562">
    <property type="entry name" value="NAPA-TYPE SODIUM/HYDROGEN ANTIPORTER"/>
    <property type="match status" value="1"/>
</dbReference>
<keyword evidence="5 11" id="KW-0812">Transmembrane</keyword>
<keyword evidence="8" id="KW-0406">Ion transport</keyword>
<evidence type="ECO:0000256" key="2">
    <source>
        <dbReference type="ARBA" id="ARBA00005551"/>
    </source>
</evidence>
<feature type="transmembrane region" description="Helical" evidence="11">
    <location>
        <begin position="144"/>
        <end position="167"/>
    </location>
</feature>
<dbReference type="eggNOG" id="COG0475">
    <property type="taxonomic scope" value="Bacteria"/>
</dbReference>
<feature type="transmembrane region" description="Helical" evidence="11">
    <location>
        <begin position="222"/>
        <end position="246"/>
    </location>
</feature>
<keyword evidence="7" id="KW-0915">Sodium</keyword>
<sequence length="390" mass="41776">MEFVGVLVLILVLTTLAGHFAQRMGVPAVVGQLLVGVILGTGGLNLVHSNELVQTFSEIGVIILMFLAGMESDLRLLRKYLKPSLFVAILGVISPVLFVGSAALLLHLSLLESLFIGVIFSATSVSISVVVLKEYQTLDSKEGITILGAAVIDDVLGVLLLSMMVLLTEGSSSSLTQQIVKIVAGPLVFFGLVYLIVRWVAPYLMRLTDQLYITNSKPIMSLIICLGMAWVAEEIGLSAAIGAFFAGIAVSATDSENEITESIEPIGYAMFIPVFFVSVGLAVDFKNIVADFLIIATLIILGTLTKYWGGGIGARMAGFDRLSGNVIGAGMISRGEMALITLQIGYAEHLLSAEYYSDIVIAIVVVTILAPFMLKWTIQKQRAEQGLKEN</sequence>
<dbReference type="EMBL" id="CP003137">
    <property type="protein sequence ID" value="AEV94402.1"/>
    <property type="molecule type" value="Genomic_DNA"/>
</dbReference>
<comment type="subcellular location">
    <subcellularLocation>
        <location evidence="1">Membrane</location>
        <topology evidence="1">Multi-pass membrane protein</topology>
    </subcellularLocation>
</comment>
<dbReference type="GO" id="GO:0015297">
    <property type="term" value="F:antiporter activity"/>
    <property type="evidence" value="ECO:0007669"/>
    <property type="project" value="UniProtKB-KW"/>
</dbReference>
<evidence type="ECO:0000256" key="7">
    <source>
        <dbReference type="ARBA" id="ARBA00023053"/>
    </source>
</evidence>
<evidence type="ECO:0000313" key="13">
    <source>
        <dbReference type="EMBL" id="AEV94402.1"/>
    </source>
</evidence>
<evidence type="ECO:0000256" key="11">
    <source>
        <dbReference type="SAM" id="Phobius"/>
    </source>
</evidence>
<evidence type="ECO:0000256" key="1">
    <source>
        <dbReference type="ARBA" id="ARBA00004141"/>
    </source>
</evidence>